<reference evidence="4" key="1">
    <citation type="journal article" date="2019" name="Int. J. Syst. Evol. Microbiol.">
        <title>The Global Catalogue of Microorganisms (GCM) 10K type strain sequencing project: providing services to taxonomists for standard genome sequencing and annotation.</title>
        <authorList>
            <consortium name="The Broad Institute Genomics Platform"/>
            <consortium name="The Broad Institute Genome Sequencing Center for Infectious Disease"/>
            <person name="Wu L."/>
            <person name="Ma J."/>
        </authorList>
    </citation>
    <scope>NUCLEOTIDE SEQUENCE [LARGE SCALE GENOMIC DNA]</scope>
    <source>
        <strain evidence="4">CCUG 43304</strain>
    </source>
</reference>
<dbReference type="EMBL" id="JBHSTP010000001">
    <property type="protein sequence ID" value="MFC6354861.1"/>
    <property type="molecule type" value="Genomic_DNA"/>
</dbReference>
<proteinExistence type="inferred from homology"/>
<evidence type="ECO:0000256" key="1">
    <source>
        <dbReference type="ARBA" id="ARBA00008812"/>
    </source>
</evidence>
<protein>
    <submittedName>
        <fullName evidence="3">YceI family protein</fullName>
    </submittedName>
</protein>
<dbReference type="InterPro" id="IPR036761">
    <property type="entry name" value="TTHA0802/YceI-like_sf"/>
</dbReference>
<accession>A0ABW1VA08</accession>
<dbReference type="PANTHER" id="PTHR34406">
    <property type="entry name" value="PROTEIN YCEI"/>
    <property type="match status" value="1"/>
</dbReference>
<dbReference type="RefSeq" id="WP_386726851.1">
    <property type="nucleotide sequence ID" value="NZ_JBHSTP010000001.1"/>
</dbReference>
<dbReference type="Pfam" id="PF04264">
    <property type="entry name" value="YceI"/>
    <property type="match status" value="1"/>
</dbReference>
<dbReference type="SMART" id="SM00867">
    <property type="entry name" value="YceI"/>
    <property type="match status" value="1"/>
</dbReference>
<dbReference type="PANTHER" id="PTHR34406:SF1">
    <property type="entry name" value="PROTEIN YCEI"/>
    <property type="match status" value="1"/>
</dbReference>
<evidence type="ECO:0000313" key="4">
    <source>
        <dbReference type="Proteomes" id="UP001596306"/>
    </source>
</evidence>
<dbReference type="InterPro" id="IPR007372">
    <property type="entry name" value="Lipid/polyisoprenoid-bd_YceI"/>
</dbReference>
<evidence type="ECO:0000259" key="2">
    <source>
        <dbReference type="SMART" id="SM00867"/>
    </source>
</evidence>
<comment type="caution">
    <text evidence="3">The sequence shown here is derived from an EMBL/GenBank/DDBJ whole genome shotgun (WGS) entry which is preliminary data.</text>
</comment>
<evidence type="ECO:0000313" key="3">
    <source>
        <dbReference type="EMBL" id="MFC6354861.1"/>
    </source>
</evidence>
<feature type="domain" description="Lipid/polyisoprenoid-binding YceI-like" evidence="2">
    <location>
        <begin position="63"/>
        <end position="229"/>
    </location>
</feature>
<dbReference type="SUPFAM" id="SSF101874">
    <property type="entry name" value="YceI-like"/>
    <property type="match status" value="1"/>
</dbReference>
<gene>
    <name evidence="3" type="ORF">ACFQB0_01860</name>
</gene>
<keyword evidence="4" id="KW-1185">Reference proteome</keyword>
<dbReference type="Proteomes" id="UP001596306">
    <property type="component" value="Unassembled WGS sequence"/>
</dbReference>
<comment type="similarity">
    <text evidence="1">Belongs to the UPF0312 family.</text>
</comment>
<name>A0ABW1VA08_9MICO</name>
<organism evidence="3 4">
    <name type="scientific">Luethyella okanaganae</name>
    <dbReference type="NCBI Taxonomy" id="69372"/>
    <lineage>
        <taxon>Bacteria</taxon>
        <taxon>Bacillati</taxon>
        <taxon>Actinomycetota</taxon>
        <taxon>Actinomycetes</taxon>
        <taxon>Micrococcales</taxon>
        <taxon>Microbacteriaceae</taxon>
        <taxon>Luethyella</taxon>
    </lineage>
</organism>
<dbReference type="Gene3D" id="2.40.128.110">
    <property type="entry name" value="Lipid/polyisoprenoid-binding, YceI-like"/>
    <property type="match status" value="1"/>
</dbReference>
<sequence length="231" mass="23545">MQKRTIVWVSVVAGALLLGGTVAVAGPLVYRDLIVGPADPAPTVQATAPAVGSGMSVDDLSGTWKVGGESFAGYRVDEVLNGTDVTVVGRTSEVSGTLEVDGLTLTGAEIAVDVASITTDQPNRDAFFRDSTMHVSSFPTATFQLTEPVTASSSPTNGEVQTVTVAGELTLRGETRPVTAELQAVFSGDGGQVSGSIPIAFADFGIEAPNLGFVSVGNAGSIEFLLDISPA</sequence>